<dbReference type="RefSeq" id="WP_138282258.1">
    <property type="nucleotide sequence ID" value="NZ_BMGE01000003.1"/>
</dbReference>
<gene>
    <name evidence="1" type="ORF">FEM55_15500</name>
</gene>
<proteinExistence type="predicted"/>
<dbReference type="OrthoDB" id="1016056at2"/>
<dbReference type="EMBL" id="VCEI01000025">
    <property type="protein sequence ID" value="TLU92149.1"/>
    <property type="molecule type" value="Genomic_DNA"/>
</dbReference>
<reference evidence="1 2" key="1">
    <citation type="submission" date="2019-05" db="EMBL/GenBank/DDBJ databases">
        <authorList>
            <person name="Qu J.-H."/>
        </authorList>
    </citation>
    <scope>NUCLEOTIDE SEQUENCE [LARGE SCALE GENOMIC DNA]</scope>
    <source>
        <strain evidence="1 2">Z12</strain>
    </source>
</reference>
<organism evidence="1 2">
    <name type="scientific">Dyadobacter sediminis</name>
    <dbReference type="NCBI Taxonomy" id="1493691"/>
    <lineage>
        <taxon>Bacteria</taxon>
        <taxon>Pseudomonadati</taxon>
        <taxon>Bacteroidota</taxon>
        <taxon>Cytophagia</taxon>
        <taxon>Cytophagales</taxon>
        <taxon>Spirosomataceae</taxon>
        <taxon>Dyadobacter</taxon>
    </lineage>
</organism>
<evidence type="ECO:0000313" key="1">
    <source>
        <dbReference type="EMBL" id="TLU92149.1"/>
    </source>
</evidence>
<name>A0A5R9KBN9_9BACT</name>
<comment type="caution">
    <text evidence="1">The sequence shown here is derived from an EMBL/GenBank/DDBJ whole genome shotgun (WGS) entry which is preliminary data.</text>
</comment>
<dbReference type="Proteomes" id="UP000309788">
    <property type="component" value="Unassembled WGS sequence"/>
</dbReference>
<dbReference type="AlphaFoldDB" id="A0A5R9KBN9"/>
<sequence length="72" mass="7951">MNLILLGIKAGISQIIYIDSDIVLFKAARTFVPGQIIQKTGTLINPGNISEWVVKHKQIQVLSGTGTQQIYR</sequence>
<keyword evidence="2" id="KW-1185">Reference proteome</keyword>
<protein>
    <submittedName>
        <fullName evidence="1">Uncharacterized protein</fullName>
    </submittedName>
</protein>
<evidence type="ECO:0000313" key="2">
    <source>
        <dbReference type="Proteomes" id="UP000309788"/>
    </source>
</evidence>
<accession>A0A5R9KBN9</accession>